<feature type="region of interest" description="Disordered" evidence="1">
    <location>
        <begin position="208"/>
        <end position="227"/>
    </location>
</feature>
<gene>
    <name evidence="3" type="ORF">KSX_66910</name>
</gene>
<keyword evidence="4" id="KW-1185">Reference proteome</keyword>
<dbReference type="Proteomes" id="UP000612362">
    <property type="component" value="Unassembled WGS sequence"/>
</dbReference>
<dbReference type="Pfam" id="PF13358">
    <property type="entry name" value="DDE_3"/>
    <property type="match status" value="1"/>
</dbReference>
<evidence type="ECO:0000313" key="4">
    <source>
        <dbReference type="Proteomes" id="UP000612362"/>
    </source>
</evidence>
<accession>A0A8J3IA53</accession>
<proteinExistence type="predicted"/>
<evidence type="ECO:0000259" key="2">
    <source>
        <dbReference type="Pfam" id="PF13358"/>
    </source>
</evidence>
<dbReference type="InterPro" id="IPR036397">
    <property type="entry name" value="RNaseH_sf"/>
</dbReference>
<sequence>MIAYAHPRSDWAIGFLDEVWWSRFALPRFHAWQDPEHPIRLVEQSWKKGDLDPKALACYGVLWQEGTAEEPVRDQMWLRFVTGRPVSGTTLQFLDWCCQRLAQQGKHHWLLIWDNASWHVSKMVRTWIREHNQHVKASESGVRILPFLLPKQSPWLNPIEPKWVHGKRNVVERDGLLSAHQLASRVCAYYGCTYGPIRPAREIYNAKPLKESRGGQKPALHGFERER</sequence>
<dbReference type="EMBL" id="BNJF01000004">
    <property type="protein sequence ID" value="GHO48528.1"/>
    <property type="molecule type" value="Genomic_DNA"/>
</dbReference>
<evidence type="ECO:0000256" key="1">
    <source>
        <dbReference type="SAM" id="MobiDB-lite"/>
    </source>
</evidence>
<protein>
    <recommendedName>
        <fullName evidence="2">Tc1-like transposase DDE domain-containing protein</fullName>
    </recommendedName>
</protein>
<comment type="caution">
    <text evidence="3">The sequence shown here is derived from an EMBL/GenBank/DDBJ whole genome shotgun (WGS) entry which is preliminary data.</text>
</comment>
<reference evidence="3" key="1">
    <citation type="submission" date="2020-10" db="EMBL/GenBank/DDBJ databases">
        <title>Taxonomic study of unclassified bacteria belonging to the class Ktedonobacteria.</title>
        <authorList>
            <person name="Yabe S."/>
            <person name="Wang C.M."/>
            <person name="Zheng Y."/>
            <person name="Sakai Y."/>
            <person name="Cavaletti L."/>
            <person name="Monciardini P."/>
            <person name="Donadio S."/>
        </authorList>
    </citation>
    <scope>NUCLEOTIDE SEQUENCE</scope>
    <source>
        <strain evidence="3">SOSP1-1</strain>
    </source>
</reference>
<organism evidence="3 4">
    <name type="scientific">Ktedonospora formicarum</name>
    <dbReference type="NCBI Taxonomy" id="2778364"/>
    <lineage>
        <taxon>Bacteria</taxon>
        <taxon>Bacillati</taxon>
        <taxon>Chloroflexota</taxon>
        <taxon>Ktedonobacteria</taxon>
        <taxon>Ktedonobacterales</taxon>
        <taxon>Ktedonobacteraceae</taxon>
        <taxon>Ktedonospora</taxon>
    </lineage>
</organism>
<evidence type="ECO:0000313" key="3">
    <source>
        <dbReference type="EMBL" id="GHO48528.1"/>
    </source>
</evidence>
<dbReference type="Gene3D" id="3.30.420.10">
    <property type="entry name" value="Ribonuclease H-like superfamily/Ribonuclease H"/>
    <property type="match status" value="1"/>
</dbReference>
<dbReference type="AlphaFoldDB" id="A0A8J3IA53"/>
<feature type="domain" description="Tc1-like transposase DDE" evidence="2">
    <location>
        <begin position="92"/>
        <end position="172"/>
    </location>
</feature>
<dbReference type="GO" id="GO:0003676">
    <property type="term" value="F:nucleic acid binding"/>
    <property type="evidence" value="ECO:0007669"/>
    <property type="project" value="InterPro"/>
</dbReference>
<dbReference type="InterPro" id="IPR038717">
    <property type="entry name" value="Tc1-like_DDE_dom"/>
</dbReference>
<name>A0A8J3IA53_9CHLR</name>